<keyword evidence="8" id="KW-1185">Reference proteome</keyword>
<evidence type="ECO:0000256" key="4">
    <source>
        <dbReference type="SAM" id="Phobius"/>
    </source>
</evidence>
<evidence type="ECO:0000256" key="5">
    <source>
        <dbReference type="SAM" id="SignalP"/>
    </source>
</evidence>
<evidence type="ECO:0000256" key="1">
    <source>
        <dbReference type="ARBA" id="ARBA00022737"/>
    </source>
</evidence>
<feature type="signal peptide" evidence="5">
    <location>
        <begin position="1"/>
        <end position="19"/>
    </location>
</feature>
<feature type="transmembrane region" description="Helical" evidence="4">
    <location>
        <begin position="160"/>
        <end position="183"/>
    </location>
</feature>
<dbReference type="EMBL" id="CP094358">
    <property type="protein sequence ID" value="UOB19220.1"/>
    <property type="molecule type" value="Genomic_DNA"/>
</dbReference>
<feature type="transmembrane region" description="Helical" evidence="4">
    <location>
        <begin position="131"/>
        <end position="151"/>
    </location>
</feature>
<dbReference type="Pfam" id="PF08239">
    <property type="entry name" value="SH3_3"/>
    <property type="match status" value="1"/>
</dbReference>
<dbReference type="KEGG" id="fbm:MQE35_07950"/>
<dbReference type="AlphaFoldDB" id="A0A9E6ZRM8"/>
<accession>A0A9E6ZRM8</accession>
<dbReference type="Proteomes" id="UP000831290">
    <property type="component" value="Chromosome"/>
</dbReference>
<feature type="repeat" description="TPR" evidence="3">
    <location>
        <begin position="56"/>
        <end position="89"/>
    </location>
</feature>
<dbReference type="PROSITE" id="PS51781">
    <property type="entry name" value="SH3B"/>
    <property type="match status" value="1"/>
</dbReference>
<dbReference type="Pfam" id="PF00515">
    <property type="entry name" value="TPR_1"/>
    <property type="match status" value="1"/>
</dbReference>
<evidence type="ECO:0000313" key="8">
    <source>
        <dbReference type="Proteomes" id="UP000831290"/>
    </source>
</evidence>
<keyword evidence="2 3" id="KW-0802">TPR repeat</keyword>
<evidence type="ECO:0000313" key="7">
    <source>
        <dbReference type="EMBL" id="UOB19220.1"/>
    </source>
</evidence>
<keyword evidence="4" id="KW-1133">Transmembrane helix</keyword>
<dbReference type="RefSeq" id="WP_255845837.1">
    <property type="nucleotide sequence ID" value="NZ_CP094358.1"/>
</dbReference>
<name>A0A9E6ZRM8_9FLAO</name>
<protein>
    <submittedName>
        <fullName evidence="7">Tetratricopeptide repeat protein</fullName>
    </submittedName>
</protein>
<reference evidence="7" key="1">
    <citation type="submission" date="2022-03" db="EMBL/GenBank/DDBJ databases">
        <title>Description of Abyssus ytuae gen. nov., sp. nov., a novel member of the family Flavobacteriaceae isolated from the sediment of Mariana Trench.</title>
        <authorList>
            <person name="Zhang J."/>
            <person name="Xu X."/>
        </authorList>
    </citation>
    <scope>NUCLEOTIDE SEQUENCE</scope>
    <source>
        <strain evidence="7">MT3330</strain>
    </source>
</reference>
<keyword evidence="4" id="KW-0812">Transmembrane</keyword>
<evidence type="ECO:0000256" key="2">
    <source>
        <dbReference type="ARBA" id="ARBA00022803"/>
    </source>
</evidence>
<dbReference type="SUPFAM" id="SSF48452">
    <property type="entry name" value="TPR-like"/>
    <property type="match status" value="1"/>
</dbReference>
<feature type="chain" id="PRO_5039462716" evidence="5">
    <location>
        <begin position="20"/>
        <end position="254"/>
    </location>
</feature>
<evidence type="ECO:0000256" key="3">
    <source>
        <dbReference type="PROSITE-ProRule" id="PRU00339"/>
    </source>
</evidence>
<dbReference type="InterPro" id="IPR011990">
    <property type="entry name" value="TPR-like_helical_dom_sf"/>
</dbReference>
<dbReference type="SMART" id="SM00028">
    <property type="entry name" value="TPR"/>
    <property type="match status" value="2"/>
</dbReference>
<dbReference type="InterPro" id="IPR051685">
    <property type="entry name" value="Ycf3/AcsC/BcsC/TPR_MFPF"/>
</dbReference>
<dbReference type="Gene3D" id="1.25.40.10">
    <property type="entry name" value="Tetratricopeptide repeat domain"/>
    <property type="match status" value="1"/>
</dbReference>
<dbReference type="SMART" id="SM00287">
    <property type="entry name" value="SH3b"/>
    <property type="match status" value="1"/>
</dbReference>
<dbReference type="PROSITE" id="PS50005">
    <property type="entry name" value="TPR"/>
    <property type="match status" value="1"/>
</dbReference>
<dbReference type="Gene3D" id="2.30.30.40">
    <property type="entry name" value="SH3 Domains"/>
    <property type="match status" value="1"/>
</dbReference>
<dbReference type="InterPro" id="IPR019734">
    <property type="entry name" value="TPR_rpt"/>
</dbReference>
<evidence type="ECO:0000259" key="6">
    <source>
        <dbReference type="PROSITE" id="PS51781"/>
    </source>
</evidence>
<keyword evidence="1" id="KW-0677">Repeat</keyword>
<organism evidence="7 8">
    <name type="scientific">Abyssalbus ytuae</name>
    <dbReference type="NCBI Taxonomy" id="2926907"/>
    <lineage>
        <taxon>Bacteria</taxon>
        <taxon>Pseudomonadati</taxon>
        <taxon>Bacteroidota</taxon>
        <taxon>Flavobacteriia</taxon>
        <taxon>Flavobacteriales</taxon>
        <taxon>Flavobacteriaceae</taxon>
        <taxon>Abyssalbus</taxon>
    </lineage>
</organism>
<dbReference type="PROSITE" id="PS50293">
    <property type="entry name" value="TPR_REGION"/>
    <property type="match status" value="1"/>
</dbReference>
<feature type="domain" description="SH3b" evidence="6">
    <location>
        <begin position="189"/>
        <end position="252"/>
    </location>
</feature>
<sequence length="254" mass="29026">MRSIIVAISFFLSFFTVSSQQTDNLFESANQLYNDGKYQEAINNYLKIIENGEHSASLYFNLGNAYYKLNRVAPSIYYYEKALQLSPNDSDITNNLLYAQNMTVDAIEVLPQTGFSKILQGLIGKVSYNTWAITSILCMLLFVITFLVYYFSSYQNKKRLFFIISITSLLFSLLSLIFAFTGYNYVNSKKPAIVFAKETGVNAEPNHRSNEIFVLHEGTKVNVEEEMGEWKKIKLADGKTGWLPSTEIKEIKDF</sequence>
<dbReference type="PANTHER" id="PTHR44943:SF8">
    <property type="entry name" value="TPR REPEAT-CONTAINING PROTEIN MJ0263"/>
    <property type="match status" value="1"/>
</dbReference>
<gene>
    <name evidence="7" type="ORF">MQE35_07950</name>
</gene>
<keyword evidence="4" id="KW-0472">Membrane</keyword>
<dbReference type="InterPro" id="IPR003646">
    <property type="entry name" value="SH3-like_bac-type"/>
</dbReference>
<keyword evidence="5" id="KW-0732">Signal</keyword>
<dbReference type="PANTHER" id="PTHR44943">
    <property type="entry name" value="CELLULOSE SYNTHASE OPERON PROTEIN C"/>
    <property type="match status" value="1"/>
</dbReference>
<proteinExistence type="predicted"/>